<keyword evidence="7" id="KW-1185">Reference proteome</keyword>
<keyword evidence="4" id="KW-0804">Transcription</keyword>
<dbReference type="InterPro" id="IPR036390">
    <property type="entry name" value="WH_DNA-bd_sf"/>
</dbReference>
<dbReference type="RefSeq" id="WP_272179529.1">
    <property type="nucleotide sequence ID" value="NZ_JAQOMS010000002.1"/>
</dbReference>
<dbReference type="SUPFAM" id="SSF53850">
    <property type="entry name" value="Periplasmic binding protein-like II"/>
    <property type="match status" value="1"/>
</dbReference>
<sequence>MQIFSALVETNSVSLVAEKLHISQPSVSIQLKNLCEQLNTELYVVNNRKVHITEAGYAVYQATLGIANTFEDLHIRLDAFNGLNAGKLRIAVVSTAQYFMPKLLSAFCRKYPNIDVQLTINNRQTVLKRYMENLDDFYVLSHWPENLEAEKIPFVDNELVVMASDTHELTRQPHISLNRLQHYPFIMREQGSGTRMSIDMFCQQHNLKLKERMTIESNGAIKLFVAEGLGLAILSRSTLDHSNVPGLTTLDVDQFPITNQWFLVRKTGRNLSLLAETFEAFAKLNVNRLLSSSQ</sequence>
<dbReference type="EMBL" id="JAQOMS010000002">
    <property type="protein sequence ID" value="MDC2887727.1"/>
    <property type="molecule type" value="Genomic_DNA"/>
</dbReference>
<dbReference type="PANTHER" id="PTHR30126:SF5">
    <property type="entry name" value="HTH-TYPE TRANSCRIPTIONAL ACTIVATOR CMPR"/>
    <property type="match status" value="1"/>
</dbReference>
<evidence type="ECO:0000256" key="1">
    <source>
        <dbReference type="ARBA" id="ARBA00009437"/>
    </source>
</evidence>
<comment type="similarity">
    <text evidence="1">Belongs to the LysR transcriptional regulatory family.</text>
</comment>
<dbReference type="Gene3D" id="3.40.190.290">
    <property type="match status" value="1"/>
</dbReference>
<protein>
    <submittedName>
        <fullName evidence="6">LysR family transcriptional regulator</fullName>
    </submittedName>
</protein>
<dbReference type="Pfam" id="PF00126">
    <property type="entry name" value="HTH_1"/>
    <property type="match status" value="1"/>
</dbReference>
<dbReference type="InterPro" id="IPR000847">
    <property type="entry name" value="LysR_HTH_N"/>
</dbReference>
<evidence type="ECO:0000256" key="3">
    <source>
        <dbReference type="ARBA" id="ARBA00023125"/>
    </source>
</evidence>
<dbReference type="SUPFAM" id="SSF46785">
    <property type="entry name" value="Winged helix' DNA-binding domain"/>
    <property type="match status" value="1"/>
</dbReference>
<keyword evidence="3" id="KW-0238">DNA-binding</keyword>
<evidence type="ECO:0000256" key="2">
    <source>
        <dbReference type="ARBA" id="ARBA00023015"/>
    </source>
</evidence>
<dbReference type="Pfam" id="PF03466">
    <property type="entry name" value="LysR_substrate"/>
    <property type="match status" value="1"/>
</dbReference>
<accession>A0ABT5F866</accession>
<reference evidence="6 7" key="1">
    <citation type="submission" date="2023-01" db="EMBL/GenBank/DDBJ databases">
        <title>Psychrosphaera sp. nov., isolated from marine algae.</title>
        <authorList>
            <person name="Bayburt H."/>
            <person name="Choi B.J."/>
            <person name="Kim J.M."/>
            <person name="Choi D.G."/>
            <person name="Jeon C.O."/>
        </authorList>
    </citation>
    <scope>NUCLEOTIDE SEQUENCE [LARGE SCALE GENOMIC DNA]</scope>
    <source>
        <strain evidence="6 7">G1-22</strain>
    </source>
</reference>
<name>A0ABT5F866_9GAMM</name>
<dbReference type="InterPro" id="IPR036388">
    <property type="entry name" value="WH-like_DNA-bd_sf"/>
</dbReference>
<organism evidence="6 7">
    <name type="scientific">Psychrosphaera algicola</name>
    <dbReference type="NCBI Taxonomy" id="3023714"/>
    <lineage>
        <taxon>Bacteria</taxon>
        <taxon>Pseudomonadati</taxon>
        <taxon>Pseudomonadota</taxon>
        <taxon>Gammaproteobacteria</taxon>
        <taxon>Alteromonadales</taxon>
        <taxon>Pseudoalteromonadaceae</taxon>
        <taxon>Psychrosphaera</taxon>
    </lineage>
</organism>
<keyword evidence="2" id="KW-0805">Transcription regulation</keyword>
<dbReference type="Gene3D" id="1.10.10.10">
    <property type="entry name" value="Winged helix-like DNA-binding domain superfamily/Winged helix DNA-binding domain"/>
    <property type="match status" value="1"/>
</dbReference>
<dbReference type="InterPro" id="IPR005119">
    <property type="entry name" value="LysR_subst-bd"/>
</dbReference>
<gene>
    <name evidence="6" type="ORF">PN838_01215</name>
</gene>
<evidence type="ECO:0000313" key="7">
    <source>
        <dbReference type="Proteomes" id="UP001528411"/>
    </source>
</evidence>
<proteinExistence type="inferred from homology"/>
<dbReference type="PANTHER" id="PTHR30126">
    <property type="entry name" value="HTH-TYPE TRANSCRIPTIONAL REGULATOR"/>
    <property type="match status" value="1"/>
</dbReference>
<dbReference type="Proteomes" id="UP001528411">
    <property type="component" value="Unassembled WGS sequence"/>
</dbReference>
<feature type="domain" description="HTH lysR-type" evidence="5">
    <location>
        <begin position="1"/>
        <end position="53"/>
    </location>
</feature>
<dbReference type="PROSITE" id="PS50931">
    <property type="entry name" value="HTH_LYSR"/>
    <property type="match status" value="1"/>
</dbReference>
<evidence type="ECO:0000259" key="5">
    <source>
        <dbReference type="PROSITE" id="PS50931"/>
    </source>
</evidence>
<comment type="caution">
    <text evidence="6">The sequence shown here is derived from an EMBL/GenBank/DDBJ whole genome shotgun (WGS) entry which is preliminary data.</text>
</comment>
<evidence type="ECO:0000313" key="6">
    <source>
        <dbReference type="EMBL" id="MDC2887727.1"/>
    </source>
</evidence>
<evidence type="ECO:0000256" key="4">
    <source>
        <dbReference type="ARBA" id="ARBA00023163"/>
    </source>
</evidence>